<reference evidence="2 3" key="2">
    <citation type="journal article" date="2012" name="Stand. Genomic Sci.">
        <title>Complete genome sequence of the sulfate-reducing firmicute Desulfotomaculum ruminis type strain (DL(T)).</title>
        <authorList>
            <person name="Spring S."/>
            <person name="Visser M."/>
            <person name="Lu M."/>
            <person name="Copeland A."/>
            <person name="Lapidus A."/>
            <person name="Lucas S."/>
            <person name="Cheng J.F."/>
            <person name="Han C."/>
            <person name="Tapia R."/>
            <person name="Goodwin L.A."/>
            <person name="Pitluck S."/>
            <person name="Ivanova N."/>
            <person name="Land M."/>
            <person name="Hauser L."/>
            <person name="Larimer F."/>
            <person name="Rohde M."/>
            <person name="Goker M."/>
            <person name="Detter J.C."/>
            <person name="Kyrpides N.C."/>
            <person name="Woyke T."/>
            <person name="Schaap P.J."/>
            <person name="Plugge C.M."/>
            <person name="Muyzer G."/>
            <person name="Kuever J."/>
            <person name="Pereira I.A."/>
            <person name="Parshina S.N."/>
            <person name="Bernier-Latmani R."/>
            <person name="Stams A.J."/>
            <person name="Klenk H.P."/>
        </authorList>
    </citation>
    <scope>NUCLEOTIDE SEQUENCE [LARGE SCALE GENOMIC DNA]</scope>
    <source>
        <strain evidence="3">ATCC 23193 / DSM 2154 / NCIB 8452 / DL</strain>
    </source>
</reference>
<evidence type="ECO:0000313" key="2">
    <source>
        <dbReference type="EMBL" id="AEG59600.1"/>
    </source>
</evidence>
<sequence>MVNQINLADKATLDSVNSKVDTTVSSRASQTTVDAANTNINTVNTKLGASTDAANSGGTTLFSLIKYAVNMFTSYWTPIRAGNLDRLDTAISSRATPADVTSARDSININMNAKHSETRSIILNQLNDAHGCKHFTSNGNFTVPSGVTSIFVTACAAGANGFAGSNTPGFDRGGGGGGAASGYGCGGGGGGGPFGGGGSGGSGWCGGGAGGGSGPSGYASGGGAGGAGGAYVINKQYTVVPGEVLTITVGYGNTTIYGTQSGTLQTLIKGTGTSFKSNLDKLIVSPGGGGGGGGSGSNSSGGAGGGPGGATIHNGGNCGEPGKPGSPGESSIFGAGGVGGAAGFGGGGGSGGPGIVIIEW</sequence>
<accession>F6DPM3</accession>
<feature type="compositionally biased region" description="Gly residues" evidence="1">
    <location>
        <begin position="286"/>
        <end position="309"/>
    </location>
</feature>
<keyword evidence="3" id="KW-1185">Reference proteome</keyword>
<dbReference type="STRING" id="696281.Desru_1326"/>
<reference evidence="3" key="1">
    <citation type="submission" date="2011-05" db="EMBL/GenBank/DDBJ databases">
        <title>Complete sequence of Desulfotomaculum ruminis DSM 2154.</title>
        <authorList>
            <person name="Lucas S."/>
            <person name="Copeland A."/>
            <person name="Lapidus A."/>
            <person name="Cheng J.-F."/>
            <person name="Goodwin L."/>
            <person name="Pitluck S."/>
            <person name="Lu M."/>
            <person name="Detter J.C."/>
            <person name="Han C."/>
            <person name="Tapia R."/>
            <person name="Land M."/>
            <person name="Hauser L."/>
            <person name="Kyrpides N."/>
            <person name="Ivanova N."/>
            <person name="Mikhailova N."/>
            <person name="Pagani I."/>
            <person name="Stams A.J.M."/>
            <person name="Plugge C.M."/>
            <person name="Muyzer G."/>
            <person name="Kuever J."/>
            <person name="Parshina S.N."/>
            <person name="Ivanova A.E."/>
            <person name="Nazina T.N."/>
            <person name="Brambilla E."/>
            <person name="Spring S."/>
            <person name="Klenk H.-P."/>
            <person name="Woyke T."/>
        </authorList>
    </citation>
    <scope>NUCLEOTIDE SEQUENCE [LARGE SCALE GENOMIC DNA]</scope>
    <source>
        <strain evidence="3">ATCC 23193 / DSM 2154 / NCIB 8452 / DL</strain>
    </source>
</reference>
<dbReference type="HOGENOM" id="CLU_768894_0_0_9"/>
<name>F6DPM3_DESRL</name>
<organism evidence="2 3">
    <name type="scientific">Desulforamulus ruminis (strain ATCC 23193 / DSM 2154 / NCIMB 8452 / DL)</name>
    <name type="common">Desulfotomaculum ruminis</name>
    <dbReference type="NCBI Taxonomy" id="696281"/>
    <lineage>
        <taxon>Bacteria</taxon>
        <taxon>Bacillati</taxon>
        <taxon>Bacillota</taxon>
        <taxon>Clostridia</taxon>
        <taxon>Eubacteriales</taxon>
        <taxon>Peptococcaceae</taxon>
        <taxon>Desulforamulus</taxon>
    </lineage>
</organism>
<feature type="compositionally biased region" description="Low complexity" evidence="1">
    <location>
        <begin position="320"/>
        <end position="333"/>
    </location>
</feature>
<dbReference type="AlphaFoldDB" id="F6DPM3"/>
<dbReference type="eggNOG" id="ENOG5032A0A">
    <property type="taxonomic scope" value="Bacteria"/>
</dbReference>
<protein>
    <submittedName>
        <fullName evidence="2">Uncharacterized protein</fullName>
    </submittedName>
</protein>
<feature type="region of interest" description="Disordered" evidence="1">
    <location>
        <begin position="286"/>
        <end position="334"/>
    </location>
</feature>
<gene>
    <name evidence="2" type="ordered locus">Desru_1326</name>
</gene>
<evidence type="ECO:0000256" key="1">
    <source>
        <dbReference type="SAM" id="MobiDB-lite"/>
    </source>
</evidence>
<dbReference type="EMBL" id="CP002780">
    <property type="protein sequence ID" value="AEG59600.1"/>
    <property type="molecule type" value="Genomic_DNA"/>
</dbReference>
<evidence type="ECO:0000313" key="3">
    <source>
        <dbReference type="Proteomes" id="UP000009234"/>
    </source>
</evidence>
<dbReference type="Proteomes" id="UP000009234">
    <property type="component" value="Chromosome"/>
</dbReference>
<proteinExistence type="predicted"/>
<dbReference type="KEGG" id="dru:Desru_1326"/>